<dbReference type="AlphaFoldDB" id="A0A4Q9M5Z2"/>
<accession>A0A4Q9M5Z2</accession>
<gene>
    <name evidence="1" type="ORF">BD311DRAFT_770545</name>
</gene>
<evidence type="ECO:0000313" key="1">
    <source>
        <dbReference type="EMBL" id="TBU22335.1"/>
    </source>
</evidence>
<dbReference type="EMBL" id="ML143546">
    <property type="protein sequence ID" value="TBU22335.1"/>
    <property type="molecule type" value="Genomic_DNA"/>
</dbReference>
<dbReference type="Proteomes" id="UP000292957">
    <property type="component" value="Unassembled WGS sequence"/>
</dbReference>
<organism evidence="1">
    <name type="scientific">Dichomitus squalens</name>
    <dbReference type="NCBI Taxonomy" id="114155"/>
    <lineage>
        <taxon>Eukaryota</taxon>
        <taxon>Fungi</taxon>
        <taxon>Dikarya</taxon>
        <taxon>Basidiomycota</taxon>
        <taxon>Agaricomycotina</taxon>
        <taxon>Agaricomycetes</taxon>
        <taxon>Polyporales</taxon>
        <taxon>Polyporaceae</taxon>
        <taxon>Dichomitus</taxon>
    </lineage>
</organism>
<proteinExistence type="predicted"/>
<reference evidence="1" key="1">
    <citation type="submission" date="2019-01" db="EMBL/GenBank/DDBJ databases">
        <title>Draft genome sequences of three monokaryotic isolates of the white-rot basidiomycete fungus Dichomitus squalens.</title>
        <authorList>
            <consortium name="DOE Joint Genome Institute"/>
            <person name="Lopez S.C."/>
            <person name="Andreopoulos B."/>
            <person name="Pangilinan J."/>
            <person name="Lipzen A."/>
            <person name="Riley R."/>
            <person name="Ahrendt S."/>
            <person name="Ng V."/>
            <person name="Barry K."/>
            <person name="Daum C."/>
            <person name="Grigoriev I.V."/>
            <person name="Hilden K.S."/>
            <person name="Makela M.R."/>
            <person name="de Vries R.P."/>
        </authorList>
    </citation>
    <scope>NUCLEOTIDE SEQUENCE [LARGE SCALE GENOMIC DNA]</scope>
    <source>
        <strain evidence="1">OM18370.1</strain>
    </source>
</reference>
<protein>
    <submittedName>
        <fullName evidence="1">Uncharacterized protein</fullName>
    </submittedName>
</protein>
<sequence>MEHVLQNIYSRMSHPSPPDPETWGYAPVCTNAVPCMTKYSGCDDLIIQRARGGS</sequence>
<name>A0A4Q9M5Z2_9APHY</name>